<accession>A0A9E7KBZ1</accession>
<reference evidence="1" key="1">
    <citation type="submission" date="2022-05" db="EMBL/GenBank/DDBJ databases">
        <title>The Musa troglodytarum L. genome provides insights into the mechanism of non-climacteric behaviour and enrichment of carotenoids.</title>
        <authorList>
            <person name="Wang J."/>
        </authorList>
    </citation>
    <scope>NUCLEOTIDE SEQUENCE</scope>
    <source>
        <tissue evidence="1">Leaf</tissue>
    </source>
</reference>
<organism evidence="1 2">
    <name type="scientific">Musa troglodytarum</name>
    <name type="common">fe'i banana</name>
    <dbReference type="NCBI Taxonomy" id="320322"/>
    <lineage>
        <taxon>Eukaryota</taxon>
        <taxon>Viridiplantae</taxon>
        <taxon>Streptophyta</taxon>
        <taxon>Embryophyta</taxon>
        <taxon>Tracheophyta</taxon>
        <taxon>Spermatophyta</taxon>
        <taxon>Magnoliopsida</taxon>
        <taxon>Liliopsida</taxon>
        <taxon>Zingiberales</taxon>
        <taxon>Musaceae</taxon>
        <taxon>Musa</taxon>
    </lineage>
</organism>
<sequence>MEGCHHPFNLAAADDSEWTAWSQKHQHRNGWLMMLMRAAQITEKTSVSGHGIIIKSIQSWKRDLYSMSGTARKARH</sequence>
<dbReference type="OrthoDB" id="10516368at2759"/>
<dbReference type="Proteomes" id="UP001055439">
    <property type="component" value="Chromosome 6"/>
</dbReference>
<proteinExistence type="predicted"/>
<evidence type="ECO:0000313" key="2">
    <source>
        <dbReference type="Proteomes" id="UP001055439"/>
    </source>
</evidence>
<protein>
    <submittedName>
        <fullName evidence="1">Uncharacterized protein</fullName>
    </submittedName>
</protein>
<dbReference type="AlphaFoldDB" id="A0A9E7KBZ1"/>
<name>A0A9E7KBZ1_9LILI</name>
<gene>
    <name evidence="1" type="ORF">MUK42_37251</name>
</gene>
<keyword evidence="2" id="KW-1185">Reference proteome</keyword>
<dbReference type="EMBL" id="CP097508">
    <property type="protein sequence ID" value="URE11841.1"/>
    <property type="molecule type" value="Genomic_DNA"/>
</dbReference>
<evidence type="ECO:0000313" key="1">
    <source>
        <dbReference type="EMBL" id="URE11841.1"/>
    </source>
</evidence>